<evidence type="ECO:0000313" key="1">
    <source>
        <dbReference type="EMBL" id="GAI83384.1"/>
    </source>
</evidence>
<proteinExistence type="predicted"/>
<evidence type="ECO:0008006" key="2">
    <source>
        <dbReference type="Google" id="ProtNLM"/>
    </source>
</evidence>
<protein>
    <recommendedName>
        <fullName evidence="2">ClpX-type ZB domain-containing protein</fullName>
    </recommendedName>
</protein>
<dbReference type="AlphaFoldDB" id="X1TTM2"/>
<dbReference type="EMBL" id="BARW01009678">
    <property type="protein sequence ID" value="GAI83384.1"/>
    <property type="molecule type" value="Genomic_DNA"/>
</dbReference>
<organism evidence="1">
    <name type="scientific">marine sediment metagenome</name>
    <dbReference type="NCBI Taxonomy" id="412755"/>
    <lineage>
        <taxon>unclassified sequences</taxon>
        <taxon>metagenomes</taxon>
        <taxon>ecological metagenomes</taxon>
    </lineage>
</organism>
<reference evidence="1" key="1">
    <citation type="journal article" date="2014" name="Front. Microbiol.">
        <title>High frequency of phylogenetically diverse reductive dehalogenase-homologous genes in deep subseafloor sedimentary metagenomes.</title>
        <authorList>
            <person name="Kawai M."/>
            <person name="Futagami T."/>
            <person name="Toyoda A."/>
            <person name="Takaki Y."/>
            <person name="Nishi S."/>
            <person name="Hori S."/>
            <person name="Arai W."/>
            <person name="Tsubouchi T."/>
            <person name="Morono Y."/>
            <person name="Uchiyama I."/>
            <person name="Ito T."/>
            <person name="Fujiyama A."/>
            <person name="Inagaki F."/>
            <person name="Takami H."/>
        </authorList>
    </citation>
    <scope>NUCLEOTIDE SEQUENCE</scope>
    <source>
        <strain evidence="1">Expedition CK06-06</strain>
    </source>
</reference>
<sequence length="115" mass="12918">MVNAWLGGGKLKMKVICAWCGKDMGEKDGKGVEGVSHGICEDCANKHFPEMTIPEPHALKVRTELRRQPTWELQQAYEALQVYEALRGGQTTPGMEDQASAIREILWERGKWHPA</sequence>
<accession>X1TTM2</accession>
<name>X1TTM2_9ZZZZ</name>
<gene>
    <name evidence="1" type="ORF">S12H4_19367</name>
</gene>
<comment type="caution">
    <text evidence="1">The sequence shown here is derived from an EMBL/GenBank/DDBJ whole genome shotgun (WGS) entry which is preliminary data.</text>
</comment>